<name>A0A2N3IH70_9BACT</name>
<gene>
    <name evidence="1" type="ORF">Rain11_1344</name>
</gene>
<dbReference type="OrthoDB" id="9834702at2"/>
<evidence type="ECO:0000313" key="2">
    <source>
        <dbReference type="Proteomes" id="UP000233387"/>
    </source>
</evidence>
<comment type="caution">
    <text evidence="1">The sequence shown here is derived from an EMBL/GenBank/DDBJ whole genome shotgun (WGS) entry which is preliminary data.</text>
</comment>
<evidence type="ECO:0000313" key="1">
    <source>
        <dbReference type="EMBL" id="PKQ69672.1"/>
    </source>
</evidence>
<organism evidence="1 2">
    <name type="scientific">Raineya orbicola</name>
    <dbReference type="NCBI Taxonomy" id="2016530"/>
    <lineage>
        <taxon>Bacteria</taxon>
        <taxon>Pseudomonadati</taxon>
        <taxon>Bacteroidota</taxon>
        <taxon>Cytophagia</taxon>
        <taxon>Cytophagales</taxon>
        <taxon>Raineyaceae</taxon>
        <taxon>Raineya</taxon>
    </lineage>
</organism>
<sequence>MEKIEFLQQKKVNISLKARTFSLLLRYEIKTFMNQSKEVLEILTKVQSKQMELFLEAVRHIAEAWGKENFVEEFTQAYKKWFDEQTKLMQEMNGLLQKHAGITMPNHLLDLQKMQENFGKNWFEYIKEHAGNYADIFKTGSIDQINEVWNKMYESWFEPFMRPFKEFSASGVGGYNVMMNAVKDYLKAFSGKKQK</sequence>
<accession>A0A2N3IH70</accession>
<evidence type="ECO:0008006" key="3">
    <source>
        <dbReference type="Google" id="ProtNLM"/>
    </source>
</evidence>
<dbReference type="RefSeq" id="WP_101358611.1">
    <property type="nucleotide sequence ID" value="NZ_NKXO01000018.1"/>
</dbReference>
<reference evidence="1 2" key="1">
    <citation type="submission" date="2017-06" db="EMBL/GenBank/DDBJ databases">
        <title>Raineya orbicola gen. nov., sp. nov. a slightly thermophilic bacterium of the phylum Bacteroidetes and the description of Raineyaceae fam. nov.</title>
        <authorList>
            <person name="Albuquerque L."/>
            <person name="Polonia A.R.M."/>
            <person name="Barroso C."/>
            <person name="Froufe H.J.C."/>
            <person name="Lage O."/>
            <person name="Lobo-Da-Cunha A."/>
            <person name="Egas C."/>
            <person name="Da Costa M.S."/>
        </authorList>
    </citation>
    <scope>NUCLEOTIDE SEQUENCE [LARGE SCALE GENOMIC DNA]</scope>
    <source>
        <strain evidence="1 2">SPSPC-11</strain>
    </source>
</reference>
<dbReference type="AlphaFoldDB" id="A0A2N3IH70"/>
<dbReference type="Proteomes" id="UP000233387">
    <property type="component" value="Unassembled WGS sequence"/>
</dbReference>
<protein>
    <recommendedName>
        <fullName evidence="3">Poly(3-hydroxyalkanoate) polymerase subunit PhaE</fullName>
    </recommendedName>
</protein>
<keyword evidence="2" id="KW-1185">Reference proteome</keyword>
<proteinExistence type="predicted"/>
<dbReference type="EMBL" id="NKXO01000018">
    <property type="protein sequence ID" value="PKQ69672.1"/>
    <property type="molecule type" value="Genomic_DNA"/>
</dbReference>